<dbReference type="Proteomes" id="UP000824120">
    <property type="component" value="Chromosome 10"/>
</dbReference>
<name>A0A9J5X503_SOLCO</name>
<reference evidence="1 2" key="1">
    <citation type="submission" date="2020-09" db="EMBL/GenBank/DDBJ databases">
        <title>De no assembly of potato wild relative species, Solanum commersonii.</title>
        <authorList>
            <person name="Cho K."/>
        </authorList>
    </citation>
    <scope>NUCLEOTIDE SEQUENCE [LARGE SCALE GENOMIC DNA]</scope>
    <source>
        <strain evidence="1">LZ3.2</strain>
        <tissue evidence="1">Leaf</tissue>
    </source>
</reference>
<sequence>MKEIEISKQNLASWTMEPTFYRKFGAINENSRSFFWKIGQKLCRQGGFDLTDLFPSQKWLHNINNRAKGKKCNGRFGNEDLVDDLLKVMGSGEFRYPITNQNIKAFILVSLTHL</sequence>
<dbReference type="AlphaFoldDB" id="A0A9J5X503"/>
<evidence type="ECO:0000313" key="2">
    <source>
        <dbReference type="Proteomes" id="UP000824120"/>
    </source>
</evidence>
<evidence type="ECO:0000313" key="1">
    <source>
        <dbReference type="EMBL" id="KAG5582112.1"/>
    </source>
</evidence>
<dbReference type="OrthoDB" id="1303757at2759"/>
<keyword evidence="2" id="KW-1185">Reference proteome</keyword>
<accession>A0A9J5X503</accession>
<protein>
    <submittedName>
        <fullName evidence="1">Uncharacterized protein</fullName>
    </submittedName>
</protein>
<comment type="caution">
    <text evidence="1">The sequence shown here is derived from an EMBL/GenBank/DDBJ whole genome shotgun (WGS) entry which is preliminary data.</text>
</comment>
<dbReference type="EMBL" id="JACXVP010000010">
    <property type="protein sequence ID" value="KAG5582112.1"/>
    <property type="molecule type" value="Genomic_DNA"/>
</dbReference>
<gene>
    <name evidence="1" type="ORF">H5410_052739</name>
</gene>
<organism evidence="1 2">
    <name type="scientific">Solanum commersonii</name>
    <name type="common">Commerson's wild potato</name>
    <name type="synonym">Commerson's nightshade</name>
    <dbReference type="NCBI Taxonomy" id="4109"/>
    <lineage>
        <taxon>Eukaryota</taxon>
        <taxon>Viridiplantae</taxon>
        <taxon>Streptophyta</taxon>
        <taxon>Embryophyta</taxon>
        <taxon>Tracheophyta</taxon>
        <taxon>Spermatophyta</taxon>
        <taxon>Magnoliopsida</taxon>
        <taxon>eudicotyledons</taxon>
        <taxon>Gunneridae</taxon>
        <taxon>Pentapetalae</taxon>
        <taxon>asterids</taxon>
        <taxon>lamiids</taxon>
        <taxon>Solanales</taxon>
        <taxon>Solanaceae</taxon>
        <taxon>Solanoideae</taxon>
        <taxon>Solaneae</taxon>
        <taxon>Solanum</taxon>
    </lineage>
</organism>
<proteinExistence type="predicted"/>